<reference evidence="3" key="1">
    <citation type="submission" date="2013-10" db="EMBL/GenBank/DDBJ databases">
        <authorList>
            <person name="Schartl M."/>
            <person name="Warren W."/>
        </authorList>
    </citation>
    <scope>NUCLEOTIDE SEQUENCE [LARGE SCALE GENOMIC DNA]</scope>
    <source>
        <strain evidence="3">female</strain>
    </source>
</reference>
<dbReference type="GO" id="GO:0003351">
    <property type="term" value="P:epithelial cilium movement involved in extracellular fluid movement"/>
    <property type="evidence" value="ECO:0007669"/>
    <property type="project" value="TreeGrafter"/>
</dbReference>
<feature type="compositionally biased region" description="Low complexity" evidence="1">
    <location>
        <begin position="1123"/>
        <end position="1133"/>
    </location>
</feature>
<feature type="region of interest" description="Disordered" evidence="1">
    <location>
        <begin position="1"/>
        <end position="24"/>
    </location>
</feature>
<name>A0A087X2N2_POEFO</name>
<feature type="region of interest" description="Disordered" evidence="1">
    <location>
        <begin position="143"/>
        <end position="214"/>
    </location>
</feature>
<feature type="compositionally biased region" description="Basic residues" evidence="1">
    <location>
        <begin position="1285"/>
        <end position="1298"/>
    </location>
</feature>
<dbReference type="Ensembl" id="ENSPFOT00000000035.2">
    <property type="protein sequence ID" value="ENSPFOP00000000035.2"/>
    <property type="gene ID" value="ENSPFOG00000000033.2"/>
</dbReference>
<dbReference type="Proteomes" id="UP000028760">
    <property type="component" value="Unassembled WGS sequence"/>
</dbReference>
<proteinExistence type="predicted"/>
<dbReference type="GeneTree" id="ENSGT00390000013693"/>
<protein>
    <recommendedName>
        <fullName evidence="4">Sperm associated antigen 17</fullName>
    </recommendedName>
</protein>
<dbReference type="InterPro" id="IPR026173">
    <property type="entry name" value="SPAG17"/>
</dbReference>
<feature type="compositionally biased region" description="Pro residues" evidence="1">
    <location>
        <begin position="1134"/>
        <end position="1144"/>
    </location>
</feature>
<sequence>THTFSEMPPAGKKGSGKKSSPVQPFNKNWEADLVKAQFEQDTWLACVSLVVGDGPEEEEELIKSLVLSFESPQRKLFSLISWDSTVEKINKLGNPKDPLPLFYESTEHAKTLLDAGEEIPVDLVAKLVKFQLLEVKTCDQKRREVERLKSEEQKEKTQPQSDGKGKQKDKKEKKGKGQAPGKGQTPGGDSSKDKKTKLKRRGEPETPVYIDDEPEDGPQHYILIVGFHQPDLIGVLNTIGVHVANVIKLCSKHKEISPEPVQLIVQEEAEQSSPVESTRKLKLFWTRLRSVLDSGPPDSKLHDVIQLSYIVPDLTLPFEVPDPNSLLELGNRMFDDVARLIYDCLQWRRQHLHYRDNVRLIPVPTELSFSEYSDRFLFTRTRFDVPNVPVEPVAQQMPRSKKKPTKASSLLPSENLSPLCTEIKPSITVSVNVDMCYYSKMLDMVPPEACSVPLILHCMLEQVVVSSEVPVLPMFPIVEEEDKAGTARWLDCDLVSYMLQSFLPLLNTEEEKNHLLNEVLTTVEKEEDKAGEKRKEEFMGYHDDRGIRLQNVTVVKGFNPVQVETSILKSSPVLELIQSVAEQRNGDTCWRGMKQQLQHYCTDEGMAWPEVERLFDQSVFEAMPLTMVDQLGILPNDDETQQTQTVIPWGNPLLFAKQKLQTPRTVEPTFLTEDPGNSEVLFTHYFCCRINFEKHLNGEICSQLDLCEIQSWRQRCLFDWYYTEHHSATVFPQVLQKASEEYCCMDIFRGSYANILYVFCHNPMNSHGLSKHFWDEALHTDVKFRKYLEHVADKIYNWTKEEEVKREEMLMKSQMPPETPKGNVLVSEKSVLNIVIKEPKDSTFLPENLECPAVAEEAQEPVIRKESLKAWKLEQDRLKREELDKKLKKDTKGKDAKGKGKNKSDDNKSSDKKGGTSAGDKKGKADKRANSAKTPVESAVSIASADSETASLKKAERFIGYTMDGQLIQVSGCAQQIYTSDGGRVTVENVNFVEGSSLMKVALRKDGHHFYTHVNHVVTKHLKPPSEPQDKKNTEQKDGVKVLEPEAVKLCSFSAVLHNQIHLSYSFYGATGQYKGLLHNNPDNNILSVLESLEEEATKEEIPKASPEEPVALPSPNSGTMTPRPSSQPSELSPQPPPQPPPPFNSLSLSVPNGLLLQFQLDNSQVKLFLLSCFWKVNIYQMKVLPATSLCAGESPEYGVLIRQSFPFHCKPGKDLPDKSLSQELRRIITSQGVVIRYLRDGAAELLFADGSVSFSPGPGSAPAPAPAPGPVSDDERTVCDQRRPQRRKMSVRNGRGRRPLQLEIGFGPLGQHTASYPQPLCAPSWPQTPSPRSITSKLFHYRPKKLTMLRSTINVSASDSQRVTCNITIIKYTFCINQMVMLTREDLVVTVKSPDGSVIADHADGTRITTLFLVTPPNGKTHTFSRLTPPSLFTLERVVIVEKEGCASVVMYPKRHAAHVFLADGTIITGNNQAEYEVFPSRDGFLHIQTDGKCVYTSDLEPNASSPSIRPGVYTMSHTDEVVCDVSDKNGNHFQVVECGQTLLLTTSPAPETPTQEEEEETDKSRATLDGLHASPKHHTYIYRIFLVYEDGSGTELLNSHTVEELLQEAYSDPTIALLKEPLPDRLDEFGITILKPGHQSVWSKWVLKKQNPDITPPNLRNRSDEFHTAEVSPPLGSGTSVALSQKERCASSLARQRVWSCPRVLEIRELSQHRPFTSVFRDAVDSRLKGYIEWLIKREVLAEQMKVKELRSDEETAQATDLLSLILVPKHTQSS</sequence>
<evidence type="ECO:0000313" key="2">
    <source>
        <dbReference type="Ensembl" id="ENSPFOP00000000035.2"/>
    </source>
</evidence>
<dbReference type="eggNOG" id="ENOG502QSCB">
    <property type="taxonomic scope" value="Eukaryota"/>
</dbReference>
<dbReference type="EMBL" id="AYCK01008041">
    <property type="status" value="NOT_ANNOTATED_CDS"/>
    <property type="molecule type" value="Genomic_DNA"/>
</dbReference>
<dbReference type="PANTHER" id="PTHR21963:SF1">
    <property type="entry name" value="SPERM-ASSOCIATED ANTIGEN 17"/>
    <property type="match status" value="1"/>
</dbReference>
<feature type="compositionally biased region" description="Basic and acidic residues" evidence="1">
    <location>
        <begin position="884"/>
        <end position="929"/>
    </location>
</feature>
<reference evidence="2" key="2">
    <citation type="submission" date="2025-08" db="UniProtKB">
        <authorList>
            <consortium name="Ensembl"/>
        </authorList>
    </citation>
    <scope>IDENTIFICATION</scope>
</reference>
<accession>A0A087X2N2</accession>
<evidence type="ECO:0000256" key="1">
    <source>
        <dbReference type="SAM" id="MobiDB-lite"/>
    </source>
</evidence>
<organism evidence="2 3">
    <name type="scientific">Poecilia formosa</name>
    <name type="common">Amazon molly</name>
    <name type="synonym">Limia formosa</name>
    <dbReference type="NCBI Taxonomy" id="48698"/>
    <lineage>
        <taxon>Eukaryota</taxon>
        <taxon>Metazoa</taxon>
        <taxon>Chordata</taxon>
        <taxon>Craniata</taxon>
        <taxon>Vertebrata</taxon>
        <taxon>Euteleostomi</taxon>
        <taxon>Actinopterygii</taxon>
        <taxon>Neopterygii</taxon>
        <taxon>Teleostei</taxon>
        <taxon>Neoteleostei</taxon>
        <taxon>Acanthomorphata</taxon>
        <taxon>Ovalentaria</taxon>
        <taxon>Atherinomorphae</taxon>
        <taxon>Cyprinodontiformes</taxon>
        <taxon>Poeciliidae</taxon>
        <taxon>Poeciliinae</taxon>
        <taxon>Poecilia</taxon>
    </lineage>
</organism>
<feature type="region of interest" description="Disordered" evidence="1">
    <location>
        <begin position="1547"/>
        <end position="1567"/>
    </location>
</feature>
<evidence type="ECO:0008006" key="4">
    <source>
        <dbReference type="Google" id="ProtNLM"/>
    </source>
</evidence>
<evidence type="ECO:0000313" key="3">
    <source>
        <dbReference type="Proteomes" id="UP000028760"/>
    </source>
</evidence>
<keyword evidence="3" id="KW-1185">Reference proteome</keyword>
<dbReference type="STRING" id="48698.ENSPFOP00000000035"/>
<feature type="compositionally biased region" description="Basic and acidic residues" evidence="1">
    <location>
        <begin position="1274"/>
        <end position="1284"/>
    </location>
</feature>
<dbReference type="GO" id="GO:0005576">
    <property type="term" value="C:extracellular region"/>
    <property type="evidence" value="ECO:0007669"/>
    <property type="project" value="GOC"/>
</dbReference>
<feature type="region of interest" description="Disordered" evidence="1">
    <location>
        <begin position="884"/>
        <end position="947"/>
    </location>
</feature>
<dbReference type="GO" id="GO:1990716">
    <property type="term" value="C:axonemal central apparatus"/>
    <property type="evidence" value="ECO:0007669"/>
    <property type="project" value="TreeGrafter"/>
</dbReference>
<feature type="compositionally biased region" description="Basic and acidic residues" evidence="1">
    <location>
        <begin position="143"/>
        <end position="172"/>
    </location>
</feature>
<feature type="region of interest" description="Disordered" evidence="1">
    <location>
        <begin position="1258"/>
        <end position="1298"/>
    </location>
</feature>
<feature type="compositionally biased region" description="Pro residues" evidence="1">
    <location>
        <begin position="1260"/>
        <end position="1270"/>
    </location>
</feature>
<dbReference type="PANTHER" id="PTHR21963">
    <property type="entry name" value="PF6"/>
    <property type="match status" value="1"/>
</dbReference>
<dbReference type="OMA" id="HYATVIT"/>
<feature type="region of interest" description="Disordered" evidence="1">
    <location>
        <begin position="1097"/>
        <end position="1145"/>
    </location>
</feature>
<dbReference type="GO" id="GO:1904158">
    <property type="term" value="P:axonemal central apparatus assembly"/>
    <property type="evidence" value="ECO:0007669"/>
    <property type="project" value="TreeGrafter"/>
</dbReference>
<reference evidence="2" key="3">
    <citation type="submission" date="2025-09" db="UniProtKB">
        <authorList>
            <consortium name="Ensembl"/>
        </authorList>
    </citation>
    <scope>IDENTIFICATION</scope>
</reference>